<dbReference type="PANTHER" id="PTHR13018:SF117">
    <property type="entry name" value="CSC1-LIKE PROTEIN RXW8"/>
    <property type="match status" value="1"/>
</dbReference>
<dbReference type="GO" id="GO:0005886">
    <property type="term" value="C:plasma membrane"/>
    <property type="evidence" value="ECO:0007669"/>
    <property type="project" value="TreeGrafter"/>
</dbReference>
<feature type="region of interest" description="Disordered" evidence="4">
    <location>
        <begin position="358"/>
        <end position="396"/>
    </location>
</feature>
<dbReference type="InterPro" id="IPR045122">
    <property type="entry name" value="Csc1-like"/>
</dbReference>
<dbReference type="GO" id="GO:0005227">
    <property type="term" value="F:calcium-activated cation channel activity"/>
    <property type="evidence" value="ECO:0007669"/>
    <property type="project" value="InterPro"/>
</dbReference>
<keyword evidence="1" id="KW-0106">Calcium</keyword>
<organism evidence="8">
    <name type="scientific">Fagus sylvatica</name>
    <name type="common">Beechnut</name>
    <dbReference type="NCBI Taxonomy" id="28930"/>
    <lineage>
        <taxon>Eukaryota</taxon>
        <taxon>Viridiplantae</taxon>
        <taxon>Streptophyta</taxon>
        <taxon>Embryophyta</taxon>
        <taxon>Tracheophyta</taxon>
        <taxon>Spermatophyta</taxon>
        <taxon>Magnoliopsida</taxon>
        <taxon>eudicotyledons</taxon>
        <taxon>Gunneridae</taxon>
        <taxon>Pentapetalae</taxon>
        <taxon>rosids</taxon>
        <taxon>fabids</taxon>
        <taxon>Fagales</taxon>
        <taxon>Fagaceae</taxon>
        <taxon>Fagus</taxon>
    </lineage>
</organism>
<proteinExistence type="predicted"/>
<feature type="domain" description="CSC1/OSCA1-like cytosolic" evidence="7">
    <location>
        <begin position="16"/>
        <end position="65"/>
    </location>
</feature>
<gene>
    <name evidence="8" type="ORF">FSB_LOCUS8953</name>
</gene>
<evidence type="ECO:0000259" key="7">
    <source>
        <dbReference type="Pfam" id="PF14703"/>
    </source>
</evidence>
<keyword evidence="3" id="KW-0407">Ion channel</keyword>
<keyword evidence="5" id="KW-1133">Transmembrane helix</keyword>
<dbReference type="AlphaFoldDB" id="A0A2N9F2E3"/>
<feature type="domain" description="CSC1/OSCA1-like 7TM region" evidence="6">
    <location>
        <begin position="124"/>
        <end position="273"/>
    </location>
</feature>
<evidence type="ECO:0000256" key="1">
    <source>
        <dbReference type="ARBA" id="ARBA00022837"/>
    </source>
</evidence>
<evidence type="ECO:0000259" key="6">
    <source>
        <dbReference type="Pfam" id="PF02714"/>
    </source>
</evidence>
<dbReference type="Pfam" id="PF02714">
    <property type="entry name" value="RSN1_7TM"/>
    <property type="match status" value="1"/>
</dbReference>
<evidence type="ECO:0000256" key="4">
    <source>
        <dbReference type="SAM" id="MobiDB-lite"/>
    </source>
</evidence>
<accession>A0A2N9F2E3</accession>
<dbReference type="InterPro" id="IPR027815">
    <property type="entry name" value="CSC1/OSCA1-like_cyt"/>
</dbReference>
<feature type="compositionally biased region" description="Polar residues" evidence="4">
    <location>
        <begin position="371"/>
        <end position="380"/>
    </location>
</feature>
<dbReference type="PANTHER" id="PTHR13018">
    <property type="entry name" value="PROBABLE MEMBRANE PROTEIN DUF221-RELATED"/>
    <property type="match status" value="1"/>
</dbReference>
<keyword evidence="2" id="KW-0406">Ion transport</keyword>
<dbReference type="Pfam" id="PF14703">
    <property type="entry name" value="PHM7_cyt"/>
    <property type="match status" value="1"/>
</dbReference>
<keyword evidence="5" id="KW-0812">Transmembrane</keyword>
<sequence>MTGIFHNQSKSVGLSTVNGKECAAAFVFFKTRHAAIVAAQVLQSSNPMLWVTDLAPEPHDVYWSNLCIPYRQLWIRKIGTLVAAVAFMLVFLIPVTFVQGLTQLDQLQQTFPFLRGLLKNQLNVFSSVKDIPAQLAKAVPRQVTFFTTYVLTSGWASLACEVMQIFALLCNLSKRFILRIKDDSSSDTFSFPYHTEVPRLLLFGFLGFTCSILAPLILPFLLLYFVLAYLVYRNQILNVYVSKYETGGQFWPIVHNTTIFSLVLSQIIALGVFGIKRSPVASGFTIPLIICTLLFNEYCRQRFLPIFKNNAAEILIDMDRKDEQSGMMEELHQQLHSAYCQFTVTSHELCRSECFSHLGDRESSPDPKNVKSGNESSVNGSDIAHCNLDMSEASTK</sequence>
<evidence type="ECO:0000256" key="3">
    <source>
        <dbReference type="ARBA" id="ARBA00023303"/>
    </source>
</evidence>
<dbReference type="InterPro" id="IPR003864">
    <property type="entry name" value="CSC1/OSCA1-like_7TM"/>
</dbReference>
<feature type="transmembrane region" description="Helical" evidence="5">
    <location>
        <begin position="78"/>
        <end position="97"/>
    </location>
</feature>
<evidence type="ECO:0000256" key="2">
    <source>
        <dbReference type="ARBA" id="ARBA00023065"/>
    </source>
</evidence>
<evidence type="ECO:0008006" key="9">
    <source>
        <dbReference type="Google" id="ProtNLM"/>
    </source>
</evidence>
<evidence type="ECO:0000313" key="8">
    <source>
        <dbReference type="EMBL" id="SPC81071.1"/>
    </source>
</evidence>
<feature type="transmembrane region" description="Helical" evidence="5">
    <location>
        <begin position="200"/>
        <end position="232"/>
    </location>
</feature>
<reference evidence="8" key="1">
    <citation type="submission" date="2018-02" db="EMBL/GenBank/DDBJ databases">
        <authorList>
            <person name="Cohen D.B."/>
            <person name="Kent A.D."/>
        </authorList>
    </citation>
    <scope>NUCLEOTIDE SEQUENCE</scope>
</reference>
<protein>
    <recommendedName>
        <fullName evidence="9">CSC1/OSCA1-like 7TM region domain-containing protein</fullName>
    </recommendedName>
</protein>
<name>A0A2N9F2E3_FAGSY</name>
<keyword evidence="2" id="KW-0813">Transport</keyword>
<dbReference type="EMBL" id="OIVN01000491">
    <property type="protein sequence ID" value="SPC81071.1"/>
    <property type="molecule type" value="Genomic_DNA"/>
</dbReference>
<keyword evidence="5" id="KW-0472">Membrane</keyword>
<evidence type="ECO:0000256" key="5">
    <source>
        <dbReference type="SAM" id="Phobius"/>
    </source>
</evidence>
<feature type="compositionally biased region" description="Basic and acidic residues" evidence="4">
    <location>
        <begin position="358"/>
        <end position="369"/>
    </location>
</feature>
<feature type="transmembrane region" description="Helical" evidence="5">
    <location>
        <begin position="281"/>
        <end position="299"/>
    </location>
</feature>
<feature type="transmembrane region" description="Helical" evidence="5">
    <location>
        <begin position="253"/>
        <end position="275"/>
    </location>
</feature>